<feature type="signal peptide" evidence="1">
    <location>
        <begin position="1"/>
        <end position="20"/>
    </location>
</feature>
<dbReference type="OrthoDB" id="7561239at2"/>
<evidence type="ECO:0000313" key="3">
    <source>
        <dbReference type="EMBL" id="PMS34164.1"/>
    </source>
</evidence>
<name>A0A2N7WXS4_9BURK</name>
<dbReference type="Pfam" id="PF11005">
    <property type="entry name" value="DUF2844"/>
    <property type="match status" value="1"/>
</dbReference>
<sequence length="165" mass="17359">MRLMKIAMLAVTLLPLWSYAALGGAPSAPSAATSVPFTPTMLLATTPQSASATDQPASGLASAAPYSMRQSVDANGVTIREYVLPNNVVFAVTWDGPIRPNMRALLGSYFPNYVAAGQSGVRGSGPLIEGTDDFRIESAGRLGRFFGMAWVPRLTPASVRPGDLE</sequence>
<dbReference type="AlphaFoldDB" id="A0A2N7WXS4"/>
<proteinExistence type="predicted"/>
<evidence type="ECO:0000313" key="2">
    <source>
        <dbReference type="EMBL" id="CAB3637337.1"/>
    </source>
</evidence>
<feature type="chain" id="PRO_5044384650" description="DUF2844 domain-containing protein" evidence="1">
    <location>
        <begin position="21"/>
        <end position="165"/>
    </location>
</feature>
<dbReference type="InterPro" id="IPR021267">
    <property type="entry name" value="DUF2844"/>
</dbReference>
<dbReference type="EMBL" id="CADIJZ010000001">
    <property type="protein sequence ID" value="CAB3637337.1"/>
    <property type="molecule type" value="Genomic_DNA"/>
</dbReference>
<evidence type="ECO:0000256" key="1">
    <source>
        <dbReference type="SAM" id="SignalP"/>
    </source>
</evidence>
<accession>A0A2N7WXS4</accession>
<reference evidence="2 5" key="2">
    <citation type="submission" date="2020-04" db="EMBL/GenBank/DDBJ databases">
        <authorList>
            <person name="De Canck E."/>
        </authorList>
    </citation>
    <scope>NUCLEOTIDE SEQUENCE [LARGE SCALE GENOMIC DNA]</scope>
    <source>
        <strain evidence="2 5">LMG 27174</strain>
    </source>
</reference>
<dbReference type="Proteomes" id="UP000235659">
    <property type="component" value="Unassembled WGS sequence"/>
</dbReference>
<dbReference type="EMBL" id="PNXY01000001">
    <property type="protein sequence ID" value="PMS34164.1"/>
    <property type="molecule type" value="Genomic_DNA"/>
</dbReference>
<evidence type="ECO:0000313" key="4">
    <source>
        <dbReference type="Proteomes" id="UP000235659"/>
    </source>
</evidence>
<dbReference type="RefSeq" id="WP_102630365.1">
    <property type="nucleotide sequence ID" value="NZ_CADIJZ010000001.1"/>
</dbReference>
<evidence type="ECO:0008006" key="6">
    <source>
        <dbReference type="Google" id="ProtNLM"/>
    </source>
</evidence>
<keyword evidence="4" id="KW-1185">Reference proteome</keyword>
<organism evidence="2 5">
    <name type="scientific">Paraburkholderia rhynchosiae</name>
    <dbReference type="NCBI Taxonomy" id="487049"/>
    <lineage>
        <taxon>Bacteria</taxon>
        <taxon>Pseudomonadati</taxon>
        <taxon>Pseudomonadota</taxon>
        <taxon>Betaproteobacteria</taxon>
        <taxon>Burkholderiales</taxon>
        <taxon>Burkholderiaceae</taxon>
        <taxon>Paraburkholderia</taxon>
    </lineage>
</organism>
<gene>
    <name evidence="3" type="ORF">C0Z16_00950</name>
    <name evidence="2" type="ORF">LMG27174_00186</name>
</gene>
<keyword evidence="1" id="KW-0732">Signal</keyword>
<evidence type="ECO:0000313" key="5">
    <source>
        <dbReference type="Proteomes" id="UP000494205"/>
    </source>
</evidence>
<protein>
    <recommendedName>
        <fullName evidence="6">DUF2844 domain-containing protein</fullName>
    </recommendedName>
</protein>
<dbReference type="Proteomes" id="UP000494205">
    <property type="component" value="Unassembled WGS sequence"/>
</dbReference>
<reference evidence="3 4" key="1">
    <citation type="submission" date="2018-01" db="EMBL/GenBank/DDBJ databases">
        <title>Whole genome analyses suggest that Burkholderia sensu lato contains two further novel genera in the rhizoxinica-symbiotica group Mycetohabitans gen. nov., and Trinickia gen. nov.: implications for the evolution of diazotrophy and nodulation in the Burkholderiaceae.</title>
        <authorList>
            <person name="Estrada-de los Santos P."/>
            <person name="Palmer M."/>
            <person name="Chavez-Ramirez B."/>
            <person name="Beukes C."/>
            <person name="Steenkamp E.T."/>
            <person name="Hirsch A.M."/>
            <person name="Manyaka P."/>
            <person name="Maluk M."/>
            <person name="Lafos M."/>
            <person name="Crook M."/>
            <person name="Gross E."/>
            <person name="Simon M.F."/>
            <person name="Bueno dos Reis Junior F."/>
            <person name="Poole P.S."/>
            <person name="Venter S.N."/>
            <person name="James E.K."/>
        </authorList>
    </citation>
    <scope>NUCLEOTIDE SEQUENCE [LARGE SCALE GENOMIC DNA]</scope>
    <source>
        <strain evidence="3 4">WSM 3937</strain>
    </source>
</reference>